<accession>A0AAD9JRI1</accession>
<feature type="domain" description="Ig-like" evidence="2">
    <location>
        <begin position="373"/>
        <end position="443"/>
    </location>
</feature>
<dbReference type="InterPro" id="IPR013783">
    <property type="entry name" value="Ig-like_fold"/>
</dbReference>
<evidence type="ECO:0000256" key="1">
    <source>
        <dbReference type="ARBA" id="ARBA00022737"/>
    </source>
</evidence>
<dbReference type="SMART" id="SM00409">
    <property type="entry name" value="IG"/>
    <property type="match status" value="5"/>
</dbReference>
<dbReference type="SUPFAM" id="SSF48726">
    <property type="entry name" value="Immunoglobulin"/>
    <property type="match status" value="6"/>
</dbReference>
<dbReference type="PROSITE" id="PS50835">
    <property type="entry name" value="IG_LIKE"/>
    <property type="match status" value="5"/>
</dbReference>
<name>A0AAD9JRI1_9ANNE</name>
<feature type="domain" description="Ig-like" evidence="2">
    <location>
        <begin position="301"/>
        <end position="369"/>
    </location>
</feature>
<dbReference type="AlphaFoldDB" id="A0AAD9JRI1"/>
<dbReference type="SMART" id="SM00408">
    <property type="entry name" value="IGc2"/>
    <property type="match status" value="5"/>
</dbReference>
<feature type="domain" description="Ig-like" evidence="2">
    <location>
        <begin position="4"/>
        <end position="114"/>
    </location>
</feature>
<dbReference type="InterPro" id="IPR007110">
    <property type="entry name" value="Ig-like_dom"/>
</dbReference>
<evidence type="ECO:0000313" key="4">
    <source>
        <dbReference type="Proteomes" id="UP001208570"/>
    </source>
</evidence>
<feature type="non-terminal residue" evidence="3">
    <location>
        <position position="1"/>
    </location>
</feature>
<feature type="domain" description="Ig-like" evidence="2">
    <location>
        <begin position="215"/>
        <end position="292"/>
    </location>
</feature>
<dbReference type="InterPro" id="IPR003599">
    <property type="entry name" value="Ig_sub"/>
</dbReference>
<dbReference type="InterPro" id="IPR036179">
    <property type="entry name" value="Ig-like_dom_sf"/>
</dbReference>
<dbReference type="InterPro" id="IPR013151">
    <property type="entry name" value="Immunoglobulin_dom"/>
</dbReference>
<reference evidence="3" key="1">
    <citation type="journal article" date="2023" name="Mol. Biol. Evol.">
        <title>Third-Generation Sequencing Reveals the Adaptive Role of the Epigenome in Three Deep-Sea Polychaetes.</title>
        <authorList>
            <person name="Perez M."/>
            <person name="Aroh O."/>
            <person name="Sun Y."/>
            <person name="Lan Y."/>
            <person name="Juniper S.K."/>
            <person name="Young C.R."/>
            <person name="Angers B."/>
            <person name="Qian P.Y."/>
        </authorList>
    </citation>
    <scope>NUCLEOTIDE SEQUENCE</scope>
    <source>
        <strain evidence="3">P08H-3</strain>
    </source>
</reference>
<keyword evidence="1" id="KW-0677">Repeat</keyword>
<dbReference type="Pfam" id="PF07679">
    <property type="entry name" value="I-set"/>
    <property type="match status" value="3"/>
</dbReference>
<dbReference type="Pfam" id="PF13927">
    <property type="entry name" value="Ig_3"/>
    <property type="match status" value="1"/>
</dbReference>
<comment type="caution">
    <text evidence="3">The sequence shown here is derived from an EMBL/GenBank/DDBJ whole genome shotgun (WGS) entry which is preliminary data.</text>
</comment>
<dbReference type="InterPro" id="IPR050964">
    <property type="entry name" value="Striated_Muscle_Regulatory"/>
</dbReference>
<dbReference type="PANTHER" id="PTHR13817">
    <property type="entry name" value="TITIN"/>
    <property type="match status" value="1"/>
</dbReference>
<dbReference type="InterPro" id="IPR013098">
    <property type="entry name" value="Ig_I-set"/>
</dbReference>
<evidence type="ECO:0000259" key="2">
    <source>
        <dbReference type="PROSITE" id="PS50835"/>
    </source>
</evidence>
<feature type="domain" description="Ig-like" evidence="2">
    <location>
        <begin position="122"/>
        <end position="209"/>
    </location>
</feature>
<dbReference type="PANTHER" id="PTHR13817:SF73">
    <property type="entry name" value="FIBRONECTIN TYPE-III DOMAIN-CONTAINING PROTEIN"/>
    <property type="match status" value="1"/>
</dbReference>
<dbReference type="InterPro" id="IPR003598">
    <property type="entry name" value="Ig_sub2"/>
</dbReference>
<dbReference type="EMBL" id="JAODUP010000194">
    <property type="protein sequence ID" value="KAK2157273.1"/>
    <property type="molecule type" value="Genomic_DNA"/>
</dbReference>
<organism evidence="3 4">
    <name type="scientific">Paralvinella palmiformis</name>
    <dbReference type="NCBI Taxonomy" id="53620"/>
    <lineage>
        <taxon>Eukaryota</taxon>
        <taxon>Metazoa</taxon>
        <taxon>Spiralia</taxon>
        <taxon>Lophotrochozoa</taxon>
        <taxon>Annelida</taxon>
        <taxon>Polychaeta</taxon>
        <taxon>Sedentaria</taxon>
        <taxon>Canalipalpata</taxon>
        <taxon>Terebellida</taxon>
        <taxon>Terebelliformia</taxon>
        <taxon>Alvinellidae</taxon>
        <taxon>Paralvinella</taxon>
    </lineage>
</organism>
<sequence length="447" mass="50277">METPVSFEYSLHNIDDFYMNPESRQLFEKNNTVLQCVTGYAAPPAEVYWEKDGSIFLQGTQEIARFGTARDDIAIQQSMILQFSAELKYNGTYRCVARNPLNNITKTSTKAYVKIQAPMRSPYVIEALPAELLLTEGVPHLLNCPMSGWPLPHISWYQAGILVSDTDRKHSLQNGSLYFDPALREDSGRYYCIGSNVLGSVPSTSVNISVAYLDLTFIQQPHDTNAIAGQQTLLQCQPPEGYPKVTIVWYKGTIPIRMRLSPYALSVDEHHNLIFDNVQMEDGGVYYCVAYNEFALPKTSPQLDQPPTDAIVVRGDLLTLSCKVKGYPRPAIAWYKDSDLVLPDTRIIIRDFGQELLISDVNILDEGHYRFPPEVTVTMKDLSAPEGADVEFTCGYYGDPIPTVTWFKERPTFVSYPQSKTINVSQSVIFYCEATGDPQPTVSWKIN</sequence>
<dbReference type="CDD" id="cd00096">
    <property type="entry name" value="Ig"/>
    <property type="match status" value="1"/>
</dbReference>
<dbReference type="Gene3D" id="2.60.40.10">
    <property type="entry name" value="Immunoglobulins"/>
    <property type="match status" value="6"/>
</dbReference>
<dbReference type="Pfam" id="PF00047">
    <property type="entry name" value="ig"/>
    <property type="match status" value="1"/>
</dbReference>
<dbReference type="Proteomes" id="UP001208570">
    <property type="component" value="Unassembled WGS sequence"/>
</dbReference>
<gene>
    <name evidence="3" type="ORF">LSH36_194g05020</name>
</gene>
<keyword evidence="4" id="KW-1185">Reference proteome</keyword>
<evidence type="ECO:0000313" key="3">
    <source>
        <dbReference type="EMBL" id="KAK2157273.1"/>
    </source>
</evidence>
<protein>
    <recommendedName>
        <fullName evidence="2">Ig-like domain-containing protein</fullName>
    </recommendedName>
</protein>
<proteinExistence type="predicted"/>